<dbReference type="Pfam" id="PF00059">
    <property type="entry name" value="Lectin_C"/>
    <property type="match status" value="1"/>
</dbReference>
<dbReference type="OrthoDB" id="8935730at2759"/>
<organism evidence="5 6">
    <name type="scientific">Platysternon megacephalum</name>
    <name type="common">big-headed turtle</name>
    <dbReference type="NCBI Taxonomy" id="55544"/>
    <lineage>
        <taxon>Eukaryota</taxon>
        <taxon>Metazoa</taxon>
        <taxon>Chordata</taxon>
        <taxon>Craniata</taxon>
        <taxon>Vertebrata</taxon>
        <taxon>Euteleostomi</taxon>
        <taxon>Archelosauria</taxon>
        <taxon>Testudinata</taxon>
        <taxon>Testudines</taxon>
        <taxon>Cryptodira</taxon>
        <taxon>Durocryptodira</taxon>
        <taxon>Testudinoidea</taxon>
        <taxon>Platysternidae</taxon>
        <taxon>Platysternon</taxon>
    </lineage>
</organism>
<dbReference type="EMBL" id="QXTE01000503">
    <property type="protein sequence ID" value="TFJ97370.1"/>
    <property type="molecule type" value="Genomic_DNA"/>
</dbReference>
<reference evidence="5 6" key="1">
    <citation type="submission" date="2019-04" db="EMBL/GenBank/DDBJ databases">
        <title>Draft genome of the big-headed turtle Platysternon megacephalum.</title>
        <authorList>
            <person name="Gong S."/>
        </authorList>
    </citation>
    <scope>NUCLEOTIDE SEQUENCE [LARGE SCALE GENOMIC DNA]</scope>
    <source>
        <strain evidence="5">DO16091913</strain>
        <tissue evidence="5">Muscle</tissue>
    </source>
</reference>
<dbReference type="PANTHER" id="PTHR45710:SF35">
    <property type="entry name" value="C-TYPE LECTIN DOMAIN FAMILY 2 MEMBER D"/>
    <property type="match status" value="1"/>
</dbReference>
<dbReference type="PROSITE" id="PS50041">
    <property type="entry name" value="C_TYPE_LECTIN_2"/>
    <property type="match status" value="1"/>
</dbReference>
<dbReference type="SMART" id="SM00034">
    <property type="entry name" value="CLECT"/>
    <property type="match status" value="1"/>
</dbReference>
<dbReference type="InterPro" id="IPR016187">
    <property type="entry name" value="CTDL_fold"/>
</dbReference>
<name>A0A4D9DJC4_9SAUR</name>
<reference evidence="5 6" key="2">
    <citation type="submission" date="2019-04" db="EMBL/GenBank/DDBJ databases">
        <title>The genome sequence of big-headed turtle.</title>
        <authorList>
            <person name="Gong S."/>
        </authorList>
    </citation>
    <scope>NUCLEOTIDE SEQUENCE [LARGE SCALE GENOMIC DNA]</scope>
    <source>
        <strain evidence="5">DO16091913</strain>
        <tissue evidence="5">Muscle</tissue>
    </source>
</reference>
<dbReference type="Gene3D" id="3.10.100.10">
    <property type="entry name" value="Mannose-Binding Protein A, subunit A"/>
    <property type="match status" value="1"/>
</dbReference>
<dbReference type="Proteomes" id="UP000297703">
    <property type="component" value="Unassembled WGS sequence"/>
</dbReference>
<dbReference type="GO" id="GO:0030246">
    <property type="term" value="F:carbohydrate binding"/>
    <property type="evidence" value="ECO:0007669"/>
    <property type="project" value="UniProtKB-KW"/>
</dbReference>
<feature type="domain" description="C-type lectin" evidence="4">
    <location>
        <begin position="151"/>
        <end position="255"/>
    </location>
</feature>
<keyword evidence="2" id="KW-0430">Lectin</keyword>
<feature type="region of interest" description="Disordered" evidence="3">
    <location>
        <begin position="247"/>
        <end position="272"/>
    </location>
</feature>
<comment type="caution">
    <text evidence="5">The sequence shown here is derived from an EMBL/GenBank/DDBJ whole genome shotgun (WGS) entry which is preliminary data.</text>
</comment>
<evidence type="ECO:0000259" key="4">
    <source>
        <dbReference type="PROSITE" id="PS50041"/>
    </source>
</evidence>
<dbReference type="InterPro" id="IPR001304">
    <property type="entry name" value="C-type_lectin-like"/>
</dbReference>
<evidence type="ECO:0000256" key="1">
    <source>
        <dbReference type="ARBA" id="ARBA00004401"/>
    </source>
</evidence>
<dbReference type="SUPFAM" id="SSF56436">
    <property type="entry name" value="C-type lectin-like"/>
    <property type="match status" value="1"/>
</dbReference>
<dbReference type="InterPro" id="IPR033992">
    <property type="entry name" value="NKR-like_CTLD"/>
</dbReference>
<accession>A0A4D9DJC4</accession>
<dbReference type="PANTHER" id="PTHR45710">
    <property type="entry name" value="C-TYPE LECTIN DOMAIN-CONTAINING PROTEIN 180"/>
    <property type="match status" value="1"/>
</dbReference>
<dbReference type="InterPro" id="IPR050828">
    <property type="entry name" value="C-type_lectin/matrix_domain"/>
</dbReference>
<comment type="subcellular location">
    <subcellularLocation>
        <location evidence="1">Cell membrane</location>
        <topology evidence="1">Single-pass type II membrane protein</topology>
    </subcellularLocation>
</comment>
<dbReference type="GO" id="GO:0005886">
    <property type="term" value="C:plasma membrane"/>
    <property type="evidence" value="ECO:0007669"/>
    <property type="project" value="UniProtKB-SubCell"/>
</dbReference>
<evidence type="ECO:0000256" key="2">
    <source>
        <dbReference type="ARBA" id="ARBA00022734"/>
    </source>
</evidence>
<dbReference type="CDD" id="cd03593">
    <property type="entry name" value="CLECT_NK_receptors_like"/>
    <property type="match status" value="1"/>
</dbReference>
<dbReference type="AlphaFoldDB" id="A0A4D9DJC4"/>
<dbReference type="InterPro" id="IPR016186">
    <property type="entry name" value="C-type_lectin-like/link_sf"/>
</dbReference>
<proteinExistence type="predicted"/>
<evidence type="ECO:0000313" key="6">
    <source>
        <dbReference type="Proteomes" id="UP000297703"/>
    </source>
</evidence>
<gene>
    <name evidence="5" type="ORF">DR999_PMT20796</name>
</gene>
<keyword evidence="6" id="KW-1185">Reference proteome</keyword>
<dbReference type="STRING" id="55544.A0A4D9DJC4"/>
<protein>
    <submittedName>
        <fullName evidence="5">Latrophilin-3-like</fullName>
    </submittedName>
</protein>
<evidence type="ECO:0000256" key="3">
    <source>
        <dbReference type="SAM" id="MobiDB-lite"/>
    </source>
</evidence>
<sequence length="272" mass="29923">MHCSIPACLASGAEKLGLPVAEALNHEFLAMHSKDKAELQQLSDGCASCSEKVPYLEQPNAALHTELGLACAISLCQEELCEQWRQLDLLGKERDPIQVETTTWPCSRCDGEGRGTEASAVGVPGEWVEKSKPSPPCPPTASWCPDGWFRSQGKCYYFSKAEGNWTYSQNNCSSHAASLAGIDNLRVLGFLLPYKGKLDHWIGLWKDTSQIWKWANGTEFDHRFEIQGGADCAFLDEELTVSSSSCSTPRKWMCSKPDAPTEEEERVVGGDS</sequence>
<evidence type="ECO:0000313" key="5">
    <source>
        <dbReference type="EMBL" id="TFJ97370.1"/>
    </source>
</evidence>